<keyword evidence="1" id="KW-0812">Transmembrane</keyword>
<dbReference type="OrthoDB" id="2736216at2"/>
<sequence>MNKRFHFVSLIIGNLLTLGAIFIYAMQSQVDVAISTYALVMGFLSTLLLIFFYLWGDEKQQISNRFFK</sequence>
<reference evidence="2 3" key="1">
    <citation type="submission" date="2018-03" db="EMBL/GenBank/DDBJ databases">
        <title>Aerobic endospore-forming bacteria genome sequencing and assembly.</title>
        <authorList>
            <person name="Cavalcante D.A."/>
            <person name="Driks A."/>
            <person name="Putonti C."/>
            <person name="De-Souza M.T."/>
        </authorList>
    </citation>
    <scope>NUCLEOTIDE SEQUENCE [LARGE SCALE GENOMIC DNA]</scope>
    <source>
        <strain evidence="2 3">SDF0037</strain>
    </source>
</reference>
<evidence type="ECO:0000313" key="3">
    <source>
        <dbReference type="Proteomes" id="UP000317944"/>
    </source>
</evidence>
<comment type="caution">
    <text evidence="2">The sequence shown here is derived from an EMBL/GenBank/DDBJ whole genome shotgun (WGS) entry which is preliminary data.</text>
</comment>
<keyword evidence="1" id="KW-1133">Transmembrane helix</keyword>
<dbReference type="RefSeq" id="WP_132356620.1">
    <property type="nucleotide sequence ID" value="NZ_SADV01000001.1"/>
</dbReference>
<accession>A0A544V0V5</accession>
<evidence type="ECO:0000256" key="1">
    <source>
        <dbReference type="SAM" id="Phobius"/>
    </source>
</evidence>
<name>A0A544V0V5_LYSSH</name>
<dbReference type="Proteomes" id="UP000317944">
    <property type="component" value="Unassembled WGS sequence"/>
</dbReference>
<feature type="transmembrane region" description="Helical" evidence="1">
    <location>
        <begin position="32"/>
        <end position="55"/>
    </location>
</feature>
<gene>
    <name evidence="2" type="ORF">C7Y47_01480</name>
</gene>
<evidence type="ECO:0000313" key="2">
    <source>
        <dbReference type="EMBL" id="TQR39729.1"/>
    </source>
</evidence>
<keyword evidence="1" id="KW-0472">Membrane</keyword>
<dbReference type="AlphaFoldDB" id="A0A544V0V5"/>
<feature type="transmembrane region" description="Helical" evidence="1">
    <location>
        <begin position="7"/>
        <end position="26"/>
    </location>
</feature>
<protein>
    <submittedName>
        <fullName evidence="2">Uncharacterized protein</fullName>
    </submittedName>
</protein>
<dbReference type="EMBL" id="SADV01000001">
    <property type="protein sequence ID" value="TQR39729.1"/>
    <property type="molecule type" value="Genomic_DNA"/>
</dbReference>
<proteinExistence type="predicted"/>
<organism evidence="2 3">
    <name type="scientific">Lysinibacillus sphaericus</name>
    <name type="common">Bacillus sphaericus</name>
    <dbReference type="NCBI Taxonomy" id="1421"/>
    <lineage>
        <taxon>Bacteria</taxon>
        <taxon>Bacillati</taxon>
        <taxon>Bacillota</taxon>
        <taxon>Bacilli</taxon>
        <taxon>Bacillales</taxon>
        <taxon>Bacillaceae</taxon>
        <taxon>Lysinibacillus</taxon>
    </lineage>
</organism>